<proteinExistence type="predicted"/>
<feature type="domain" description="GST N-terminal" evidence="2">
    <location>
        <begin position="3"/>
        <end position="77"/>
    </location>
</feature>
<dbReference type="InterPro" id="IPR007494">
    <property type="entry name" value="Glutaredoxin2_C"/>
</dbReference>
<feature type="domain" description="Glutaredoxin 2 C-terminal" evidence="1">
    <location>
        <begin position="86"/>
        <end position="215"/>
    </location>
</feature>
<dbReference type="NCBIfam" id="NF007702">
    <property type="entry name" value="PRK10387.1"/>
    <property type="match status" value="1"/>
</dbReference>
<sequence>MKLYLFEHCPFCVRAMLAAGLKLDVPITHEYILEDDVETPTKMIGKQMVPILEFEPQKYMPESLDIVHYLDDLNEEPFLTGTRNEKIEQWVNEHFGAINRFVMPLYAQMDFPEFKTESARQMYIDRHEEKFGSFAQLQENGKTEIPKLEAALEALGPELDLTLIEHEIYSLDDILLFPLLRALTASKAIKFPEKVKAYMTLLSEKGNVPLLTDRAIA</sequence>
<dbReference type="Proteomes" id="UP000829542">
    <property type="component" value="Chromosome"/>
</dbReference>
<reference evidence="3 4" key="1">
    <citation type="submission" date="2022-03" db="EMBL/GenBank/DDBJ databases">
        <title>Ignatzschineria rhizosphaerae HR5S32.</title>
        <authorList>
            <person name="Sun J.Q."/>
            <person name="Feng J.Y."/>
        </authorList>
    </citation>
    <scope>NUCLEOTIDE SEQUENCE [LARGE SCALE GENOMIC DNA]</scope>
    <source>
        <strain evidence="3 4">HR5S32</strain>
    </source>
</reference>
<evidence type="ECO:0000259" key="2">
    <source>
        <dbReference type="Pfam" id="PF13417"/>
    </source>
</evidence>
<evidence type="ECO:0000259" key="1">
    <source>
        <dbReference type="Pfam" id="PF04399"/>
    </source>
</evidence>
<dbReference type="NCBIfam" id="TIGR02182">
    <property type="entry name" value="GRXB"/>
    <property type="match status" value="1"/>
</dbReference>
<dbReference type="SUPFAM" id="SSF47616">
    <property type="entry name" value="GST C-terminal domain-like"/>
    <property type="match status" value="1"/>
</dbReference>
<gene>
    <name evidence="3" type="primary">grxB</name>
    <name evidence="3" type="ORF">MMG00_00280</name>
</gene>
<dbReference type="SUPFAM" id="SSF52833">
    <property type="entry name" value="Thioredoxin-like"/>
    <property type="match status" value="1"/>
</dbReference>
<accession>A0ABY3X6F1</accession>
<dbReference type="Pfam" id="PF04399">
    <property type="entry name" value="Glutaredoxin2_C"/>
    <property type="match status" value="1"/>
</dbReference>
<keyword evidence="4" id="KW-1185">Reference proteome</keyword>
<dbReference type="Gene3D" id="1.20.1050.10">
    <property type="match status" value="1"/>
</dbReference>
<dbReference type="Pfam" id="PF13417">
    <property type="entry name" value="GST_N_3"/>
    <property type="match status" value="1"/>
</dbReference>
<name>A0ABY3X6F1_9GAMM</name>
<dbReference type="InterPro" id="IPR036282">
    <property type="entry name" value="Glutathione-S-Trfase_C_sf"/>
</dbReference>
<dbReference type="EMBL" id="CP093379">
    <property type="protein sequence ID" value="UNM96360.1"/>
    <property type="molecule type" value="Genomic_DNA"/>
</dbReference>
<evidence type="ECO:0000313" key="4">
    <source>
        <dbReference type="Proteomes" id="UP000829542"/>
    </source>
</evidence>
<dbReference type="Gene3D" id="3.40.30.10">
    <property type="entry name" value="Glutaredoxin"/>
    <property type="match status" value="1"/>
</dbReference>
<protein>
    <submittedName>
        <fullName evidence="3">Glutaredoxin 2</fullName>
    </submittedName>
</protein>
<organism evidence="3 4">
    <name type="scientific">Ignatzschineria rhizosphaerae</name>
    <dbReference type="NCBI Taxonomy" id="2923279"/>
    <lineage>
        <taxon>Bacteria</taxon>
        <taxon>Pseudomonadati</taxon>
        <taxon>Pseudomonadota</taxon>
        <taxon>Gammaproteobacteria</taxon>
        <taxon>Cardiobacteriales</taxon>
        <taxon>Ignatzschineriaceae</taxon>
        <taxon>Ignatzschineria</taxon>
    </lineage>
</organism>
<evidence type="ECO:0000313" key="3">
    <source>
        <dbReference type="EMBL" id="UNM96360.1"/>
    </source>
</evidence>
<dbReference type="InterPro" id="IPR004045">
    <property type="entry name" value="Glutathione_S-Trfase_N"/>
</dbReference>
<dbReference type="RefSeq" id="WP_242149795.1">
    <property type="nucleotide sequence ID" value="NZ_CP093379.1"/>
</dbReference>
<dbReference type="InterPro" id="IPR011901">
    <property type="entry name" value="Grx2"/>
</dbReference>
<dbReference type="InterPro" id="IPR036249">
    <property type="entry name" value="Thioredoxin-like_sf"/>
</dbReference>